<dbReference type="SUPFAM" id="SSF81901">
    <property type="entry name" value="HCP-like"/>
    <property type="match status" value="1"/>
</dbReference>
<evidence type="ECO:0000256" key="2">
    <source>
        <dbReference type="SAM" id="Coils"/>
    </source>
</evidence>
<dbReference type="AlphaFoldDB" id="A0A3N3DZH2"/>
<evidence type="ECO:0000256" key="3">
    <source>
        <dbReference type="SAM" id="SignalP"/>
    </source>
</evidence>
<feature type="chain" id="PRO_5018157006" evidence="3">
    <location>
        <begin position="19"/>
        <end position="345"/>
    </location>
</feature>
<feature type="coiled-coil region" evidence="2">
    <location>
        <begin position="238"/>
        <end position="276"/>
    </location>
</feature>
<name>A0A3N3DZH2_9VIBR</name>
<dbReference type="Proteomes" id="UP000278792">
    <property type="component" value="Unassembled WGS sequence"/>
</dbReference>
<evidence type="ECO:0000313" key="5">
    <source>
        <dbReference type="Proteomes" id="UP000278792"/>
    </source>
</evidence>
<dbReference type="PANTHER" id="PTHR11102">
    <property type="entry name" value="SEL-1-LIKE PROTEIN"/>
    <property type="match status" value="1"/>
</dbReference>
<organism evidence="4 5">
    <name type="scientific">Vibrio ponticus</name>
    <dbReference type="NCBI Taxonomy" id="265668"/>
    <lineage>
        <taxon>Bacteria</taxon>
        <taxon>Pseudomonadati</taxon>
        <taxon>Pseudomonadota</taxon>
        <taxon>Gammaproteobacteria</taxon>
        <taxon>Vibrionales</taxon>
        <taxon>Vibrionaceae</taxon>
        <taxon>Vibrio</taxon>
    </lineage>
</organism>
<evidence type="ECO:0000256" key="1">
    <source>
        <dbReference type="ARBA" id="ARBA00023186"/>
    </source>
</evidence>
<dbReference type="EMBL" id="RKIK01000036">
    <property type="protein sequence ID" value="ROV59618.1"/>
    <property type="molecule type" value="Genomic_DNA"/>
</dbReference>
<comment type="caution">
    <text evidence="4">The sequence shown here is derived from an EMBL/GenBank/DDBJ whole genome shotgun (WGS) entry which is preliminary data.</text>
</comment>
<dbReference type="InterPro" id="IPR050767">
    <property type="entry name" value="Sel1_AlgK"/>
</dbReference>
<dbReference type="SMART" id="SM00671">
    <property type="entry name" value="SEL1"/>
    <property type="match status" value="3"/>
</dbReference>
<accession>A0A3N3DZH2</accession>
<protein>
    <submittedName>
        <fullName evidence="4">J domain-containing protein</fullName>
    </submittedName>
</protein>
<keyword evidence="2" id="KW-0175">Coiled coil</keyword>
<dbReference type="RefSeq" id="WP_123782399.1">
    <property type="nucleotide sequence ID" value="NZ_RKIK01000036.1"/>
</dbReference>
<keyword evidence="1" id="KW-0143">Chaperone</keyword>
<keyword evidence="3" id="KW-0732">Signal</keyword>
<dbReference type="InterPro" id="IPR006597">
    <property type="entry name" value="Sel1-like"/>
</dbReference>
<proteinExistence type="predicted"/>
<dbReference type="Gene3D" id="1.10.287.110">
    <property type="entry name" value="DnaJ domain"/>
    <property type="match status" value="1"/>
</dbReference>
<dbReference type="InterPro" id="IPR036869">
    <property type="entry name" value="J_dom_sf"/>
</dbReference>
<dbReference type="InterPro" id="IPR011990">
    <property type="entry name" value="TPR-like_helical_dom_sf"/>
</dbReference>
<dbReference type="Gene3D" id="1.25.40.10">
    <property type="entry name" value="Tetratricopeptide repeat domain"/>
    <property type="match status" value="1"/>
</dbReference>
<reference evidence="4 5" key="1">
    <citation type="submission" date="2018-11" db="EMBL/GenBank/DDBJ databases">
        <title>Vibrio ponticus strain CAIM 1751 pathogenic for the snapper Lutjanus guttatus.</title>
        <authorList>
            <person name="Soto-Rodriguez S."/>
            <person name="Lozano-Olvera R."/>
            <person name="Gomez-Gil B."/>
        </authorList>
    </citation>
    <scope>NUCLEOTIDE SEQUENCE [LARGE SCALE GENOMIC DNA]</scope>
    <source>
        <strain evidence="4 5">CAIM 1751</strain>
    </source>
</reference>
<dbReference type="SUPFAM" id="SSF46565">
    <property type="entry name" value="Chaperone J-domain"/>
    <property type="match status" value="1"/>
</dbReference>
<feature type="signal peptide" evidence="3">
    <location>
        <begin position="1"/>
        <end position="18"/>
    </location>
</feature>
<dbReference type="PANTHER" id="PTHR11102:SF160">
    <property type="entry name" value="ERAD-ASSOCIATED E3 UBIQUITIN-PROTEIN LIGASE COMPONENT HRD3"/>
    <property type="match status" value="1"/>
</dbReference>
<gene>
    <name evidence="4" type="ORF">EGH82_12965</name>
</gene>
<sequence>MMRLITTLIFCFSSFSYANANQATFAEQLSQAKLNNPRAQYQVSQAFLSGDGVEQSQQEAFYWLEQAALNDYKLAQYDLVEQYLTGGLIEPDLNNAIYWLTKLAIAGDDKAQFELGQLYEKRAEVVDTQLQAKLWYQIAAETNPDAEQAYAQLLEQEFNQRRAKQIAKLQQLDAESTPSTQSDWVTDTLDSNTWALAGLGLVLSAGSLGWFRHRGKQRKQHDSNASRASLLELSSAENHKLKTQLSKQDAALKKQRQQIEQLYSELKKQQHSANQTRRVESSANSPLALACAMFGFSHDNIPDVVKIKQRYKQLCKIYHPDLKGSDEEMKRLNHALKVILAQHKK</sequence>
<dbReference type="Pfam" id="PF08238">
    <property type="entry name" value="Sel1"/>
    <property type="match status" value="3"/>
</dbReference>
<evidence type="ECO:0000313" key="4">
    <source>
        <dbReference type="EMBL" id="ROV59618.1"/>
    </source>
</evidence>